<feature type="domain" description="Cupin type-2" evidence="2">
    <location>
        <begin position="46"/>
        <end position="109"/>
    </location>
</feature>
<dbReference type="PANTHER" id="PTHR35848:SF6">
    <property type="entry name" value="CUPIN TYPE-2 DOMAIN-CONTAINING PROTEIN"/>
    <property type="match status" value="1"/>
</dbReference>
<evidence type="ECO:0000313" key="3">
    <source>
        <dbReference type="EMBL" id="SUZ94596.1"/>
    </source>
</evidence>
<dbReference type="InterPro" id="IPR014710">
    <property type="entry name" value="RmlC-like_jellyroll"/>
</dbReference>
<dbReference type="GO" id="GO:0046872">
    <property type="term" value="F:metal ion binding"/>
    <property type="evidence" value="ECO:0007669"/>
    <property type="project" value="UniProtKB-KW"/>
</dbReference>
<accession>A0A381RRT9</accession>
<dbReference type="EMBL" id="UINC01002249">
    <property type="protein sequence ID" value="SUZ94596.1"/>
    <property type="molecule type" value="Genomic_DNA"/>
</dbReference>
<reference evidence="3" key="1">
    <citation type="submission" date="2018-05" db="EMBL/GenBank/DDBJ databases">
        <authorList>
            <person name="Lanie J.A."/>
            <person name="Ng W.-L."/>
            <person name="Kazmierczak K.M."/>
            <person name="Andrzejewski T.M."/>
            <person name="Davidsen T.M."/>
            <person name="Wayne K.J."/>
            <person name="Tettelin H."/>
            <person name="Glass J.I."/>
            <person name="Rusch D."/>
            <person name="Podicherti R."/>
            <person name="Tsui H.-C.T."/>
            <person name="Winkler M.E."/>
        </authorList>
    </citation>
    <scope>NUCLEOTIDE SEQUENCE</scope>
</reference>
<dbReference type="SUPFAM" id="SSF51182">
    <property type="entry name" value="RmlC-like cupins"/>
    <property type="match status" value="1"/>
</dbReference>
<dbReference type="Gene3D" id="2.60.120.10">
    <property type="entry name" value="Jelly Rolls"/>
    <property type="match status" value="1"/>
</dbReference>
<dbReference type="PANTHER" id="PTHR35848">
    <property type="entry name" value="OXALATE-BINDING PROTEIN"/>
    <property type="match status" value="1"/>
</dbReference>
<gene>
    <name evidence="3" type="ORF">METZ01_LOCUS47450</name>
</gene>
<organism evidence="3">
    <name type="scientific">marine metagenome</name>
    <dbReference type="NCBI Taxonomy" id="408172"/>
    <lineage>
        <taxon>unclassified sequences</taxon>
        <taxon>metagenomes</taxon>
        <taxon>ecological metagenomes</taxon>
    </lineage>
</organism>
<keyword evidence="1" id="KW-0479">Metal-binding</keyword>
<name>A0A381RRT9_9ZZZZ</name>
<evidence type="ECO:0000256" key="1">
    <source>
        <dbReference type="ARBA" id="ARBA00022723"/>
    </source>
</evidence>
<dbReference type="InterPro" id="IPR011051">
    <property type="entry name" value="RmlC_Cupin_sf"/>
</dbReference>
<proteinExistence type="predicted"/>
<sequence>MAYVAKSNEAKKLNLPGRISKELISSWNGSKNISLRLVTIEVQKEKQEVRKAHYHPNSEECIYVLDGEAITITDKKKHHLNKGDAIFISKGEKHYTVNIGKIKLSLICFFPTENVEIISEK</sequence>
<evidence type="ECO:0000259" key="2">
    <source>
        <dbReference type="Pfam" id="PF07883"/>
    </source>
</evidence>
<protein>
    <recommendedName>
        <fullName evidence="2">Cupin type-2 domain-containing protein</fullName>
    </recommendedName>
</protein>
<dbReference type="InterPro" id="IPR013096">
    <property type="entry name" value="Cupin_2"/>
</dbReference>
<dbReference type="Pfam" id="PF07883">
    <property type="entry name" value="Cupin_2"/>
    <property type="match status" value="1"/>
</dbReference>
<dbReference type="AlphaFoldDB" id="A0A381RRT9"/>
<dbReference type="InterPro" id="IPR051610">
    <property type="entry name" value="GPI/OXD"/>
</dbReference>